<sequence length="299" mass="31545">MTDQSGDALEATLADLAGGHTGNLAVAARDLGSGAEVLLNADEVFPTASVIKLPILVELLRQVEAGKLALDDRVELRGEDQVGGSGILKVFDAGLRLTLRDVATLMIVLSDNTATNLAIDAVGGVAAVNAAMDALGLPTIRLHNRVEFEVIGDDVRRLGESSARDMCALVRGVAERNVFGPGVSEAVERVLAGQQYLDQVPRYLQVKPYAAELGLDPEITVANKTGFFTGTRADTGIVRYRDGGGFAYAVFNHESKDETFLAEAEGSVLAGLVGKALVEHWWPSGRDTAPTVATAYDPS</sequence>
<dbReference type="RefSeq" id="WP_344114103.1">
    <property type="nucleotide sequence ID" value="NZ_BAAANE010000007.1"/>
</dbReference>
<dbReference type="InterPro" id="IPR000871">
    <property type="entry name" value="Beta-lactam_class-A"/>
</dbReference>
<gene>
    <name evidence="2" type="ORF">GCM10009744_46910</name>
</gene>
<accession>A0ABP4RG91</accession>
<evidence type="ECO:0000313" key="2">
    <source>
        <dbReference type="EMBL" id="GAA1649957.1"/>
    </source>
</evidence>
<reference evidence="3" key="1">
    <citation type="journal article" date="2019" name="Int. J. Syst. Evol. Microbiol.">
        <title>The Global Catalogue of Microorganisms (GCM) 10K type strain sequencing project: providing services to taxonomists for standard genome sequencing and annotation.</title>
        <authorList>
            <consortium name="The Broad Institute Genomics Platform"/>
            <consortium name="The Broad Institute Genome Sequencing Center for Infectious Disease"/>
            <person name="Wu L."/>
            <person name="Ma J."/>
        </authorList>
    </citation>
    <scope>NUCLEOTIDE SEQUENCE [LARGE SCALE GENOMIC DNA]</scope>
    <source>
        <strain evidence="3">JCM 14306</strain>
    </source>
</reference>
<dbReference type="PANTHER" id="PTHR35333:SF4">
    <property type="entry name" value="SLR0121 PROTEIN"/>
    <property type="match status" value="1"/>
</dbReference>
<evidence type="ECO:0000259" key="1">
    <source>
        <dbReference type="Pfam" id="PF13354"/>
    </source>
</evidence>
<dbReference type="PANTHER" id="PTHR35333">
    <property type="entry name" value="BETA-LACTAMASE"/>
    <property type="match status" value="1"/>
</dbReference>
<dbReference type="Proteomes" id="UP001501319">
    <property type="component" value="Unassembled WGS sequence"/>
</dbReference>
<keyword evidence="3" id="KW-1185">Reference proteome</keyword>
<dbReference type="EMBL" id="BAAANE010000007">
    <property type="protein sequence ID" value="GAA1649957.1"/>
    <property type="molecule type" value="Genomic_DNA"/>
</dbReference>
<organism evidence="2 3">
    <name type="scientific">Kribbella alba</name>
    <dbReference type="NCBI Taxonomy" id="190197"/>
    <lineage>
        <taxon>Bacteria</taxon>
        <taxon>Bacillati</taxon>
        <taxon>Actinomycetota</taxon>
        <taxon>Actinomycetes</taxon>
        <taxon>Propionibacteriales</taxon>
        <taxon>Kribbellaceae</taxon>
        <taxon>Kribbella</taxon>
    </lineage>
</organism>
<keyword evidence="2" id="KW-0378">Hydrolase</keyword>
<dbReference type="InterPro" id="IPR045155">
    <property type="entry name" value="Beta-lactam_cat"/>
</dbReference>
<name>A0ABP4RG91_9ACTN</name>
<feature type="domain" description="Beta-lactamase class A catalytic" evidence="1">
    <location>
        <begin position="26"/>
        <end position="251"/>
    </location>
</feature>
<dbReference type="InterPro" id="IPR012338">
    <property type="entry name" value="Beta-lactam/transpept-like"/>
</dbReference>
<comment type="caution">
    <text evidence="2">The sequence shown here is derived from an EMBL/GenBank/DDBJ whole genome shotgun (WGS) entry which is preliminary data.</text>
</comment>
<dbReference type="Pfam" id="PF13354">
    <property type="entry name" value="Beta-lactamase2"/>
    <property type="match status" value="1"/>
</dbReference>
<protein>
    <submittedName>
        <fullName evidence="2">Serine hydrolase</fullName>
    </submittedName>
</protein>
<dbReference type="Gene3D" id="3.40.710.10">
    <property type="entry name" value="DD-peptidase/beta-lactamase superfamily"/>
    <property type="match status" value="1"/>
</dbReference>
<dbReference type="GO" id="GO:0016787">
    <property type="term" value="F:hydrolase activity"/>
    <property type="evidence" value="ECO:0007669"/>
    <property type="project" value="UniProtKB-KW"/>
</dbReference>
<evidence type="ECO:0000313" key="3">
    <source>
        <dbReference type="Proteomes" id="UP001501319"/>
    </source>
</evidence>
<dbReference type="SUPFAM" id="SSF56601">
    <property type="entry name" value="beta-lactamase/transpeptidase-like"/>
    <property type="match status" value="1"/>
</dbReference>
<proteinExistence type="predicted"/>